<sequence length="434" mass="49467">MCTTSLNQKKKSTQLLRDLIAYGLISPEHSLLVDWQKKIPLLEESLRLPTNSCLQEYQNLLINAYSDKVPNYVHTSLPISEPSQELDKYTWSSTASTPISPDKTLDNYNIFFRQSTNTPYILALNDIELNHSILENIKSIKTIITPKETTLISEASYTCYMGALLESVDKHICERHENLRPRATVGKFNRPVTPFYLTTVLNILEKEIREHDTTYFATRAEYTITNIISKIEQALSEELETESTTSETGIQLSQKLQRLQNYKTNILEKLTPTELLTKLQQASPHIKKTSPLDIYFNEILQHSEFKNVFLEFITSLSTTLKEFHPVCKKNLRYSPSCINLEHEIGHPDRAYKKIAQSITHACDTDTIIDALIYNYHFITIRTKPGESTNTPIELPKVGNDYSDDQASPHPNFGKKLHTRLISIADAVTTIDGAS</sequence>
<keyword evidence="2" id="KW-1185">Reference proteome</keyword>
<name>A0ABY5EJR4_9PSED</name>
<evidence type="ECO:0000313" key="1">
    <source>
        <dbReference type="EMBL" id="UTO14982.1"/>
    </source>
</evidence>
<evidence type="ECO:0000313" key="2">
    <source>
        <dbReference type="Proteomes" id="UP001059607"/>
    </source>
</evidence>
<gene>
    <name evidence="1" type="ORF">NK667_01040</name>
</gene>
<proteinExistence type="predicted"/>
<dbReference type="EMBL" id="CP101125">
    <property type="protein sequence ID" value="UTO14982.1"/>
    <property type="molecule type" value="Genomic_DNA"/>
</dbReference>
<protein>
    <submittedName>
        <fullName evidence="1">Uncharacterized protein</fullName>
    </submittedName>
</protein>
<accession>A0ABY5EJR4</accession>
<dbReference type="RefSeq" id="WP_254744539.1">
    <property type="nucleotide sequence ID" value="NZ_CP101125.1"/>
</dbReference>
<organism evidence="1 2">
    <name type="scientific">Pseudomonas nunensis</name>
    <dbReference type="NCBI Taxonomy" id="2961896"/>
    <lineage>
        <taxon>Bacteria</taxon>
        <taxon>Pseudomonadati</taxon>
        <taxon>Pseudomonadota</taxon>
        <taxon>Gammaproteobacteria</taxon>
        <taxon>Pseudomonadales</taxon>
        <taxon>Pseudomonadaceae</taxon>
        <taxon>Pseudomonas</taxon>
    </lineage>
</organism>
<dbReference type="Proteomes" id="UP001059607">
    <property type="component" value="Chromosome"/>
</dbReference>
<reference evidence="1" key="1">
    <citation type="submission" date="2022-07" db="EMBL/GenBank/DDBJ databases">
        <title>Pseudomonas nunamit sp. nov. an antifungal species isolated from Greenland.</title>
        <authorList>
            <person name="Ntana F."/>
            <person name="Hennessy R.C."/>
            <person name="Zervas A."/>
            <person name="Stougaard P."/>
        </authorList>
    </citation>
    <scope>NUCLEOTIDE SEQUENCE</scope>
    <source>
        <strain evidence="1">In5</strain>
    </source>
</reference>